<reference evidence="4" key="1">
    <citation type="submission" date="2025-08" db="UniProtKB">
        <authorList>
            <consortium name="RefSeq"/>
        </authorList>
    </citation>
    <scope>IDENTIFICATION</scope>
    <source>
        <strain evidence="4">Quisiro</strain>
        <tissue evidence="4">Liver</tissue>
    </source>
</reference>
<dbReference type="AlphaFoldDB" id="A0A2I4BCG9"/>
<feature type="region of interest" description="Disordered" evidence="2">
    <location>
        <begin position="333"/>
        <end position="356"/>
    </location>
</feature>
<dbReference type="GeneID" id="106518613"/>
<dbReference type="Proteomes" id="UP000192220">
    <property type="component" value="Unplaced"/>
</dbReference>
<feature type="coiled-coil region" evidence="1">
    <location>
        <begin position="59"/>
        <end position="86"/>
    </location>
</feature>
<evidence type="ECO:0000313" key="4">
    <source>
        <dbReference type="RefSeq" id="XP_013865423.1"/>
    </source>
</evidence>
<feature type="compositionally biased region" description="Polar residues" evidence="2">
    <location>
        <begin position="43"/>
        <end position="53"/>
    </location>
</feature>
<evidence type="ECO:0000256" key="2">
    <source>
        <dbReference type="SAM" id="MobiDB-lite"/>
    </source>
</evidence>
<keyword evidence="1" id="KW-0175">Coiled coil</keyword>
<accession>A0A2I4BCG9</accession>
<evidence type="ECO:0000256" key="1">
    <source>
        <dbReference type="SAM" id="Coils"/>
    </source>
</evidence>
<protein>
    <submittedName>
        <fullName evidence="4">Uncharacterized protein LOC106518613</fullName>
    </submittedName>
</protein>
<proteinExistence type="predicted"/>
<dbReference type="OrthoDB" id="8960550at2759"/>
<keyword evidence="3" id="KW-1185">Reference proteome</keyword>
<dbReference type="PANTHER" id="PTHR33166">
    <property type="entry name" value="GAG_P30 DOMAIN-CONTAINING PROTEIN"/>
    <property type="match status" value="1"/>
</dbReference>
<dbReference type="RefSeq" id="XP_013865423.1">
    <property type="nucleotide sequence ID" value="XM_014009969.1"/>
</dbReference>
<sequence length="415" mass="46614">MSTDPVKQEPPQPKPRQVTEAAATKMELRKRQEKQGAAKAPRPSTSRSKTGCHSSDAVALKTAKKLAELQEGKEALESQLADITQKTSELTLPMIEVAGHAGPALVFRPWTKEDMKAYMQQLPNVVEGGEKFCAAIKTFCMEVQPTWPELRRLLLFHMGRPNFDKIKGNLVGEYRVIHPTSDDAANNQYRTALDKLCATINRAFTRKIVMSKVKACVQLKTESSEDYFSRLLAVYNEYSGVDEPSDMGDVMGHWESAFSQFFLNGLLPAVFAVMKDTCLDMKNARLEKLRKHARCAYEKLEDEREAEDKLISEAHRQTQLTLAQTVTKPAVPNNAARFPRSRGRGRGNWRRQQPAKKPQNSYCYICGDPNHWVKDWPKRLIKRGDGCQQLTKCGTGLGGASAGGVDARTVYKYIY</sequence>
<feature type="region of interest" description="Disordered" evidence="2">
    <location>
        <begin position="1"/>
        <end position="54"/>
    </location>
</feature>
<dbReference type="KEGG" id="alim:106518613"/>
<dbReference type="STRING" id="52670.A0A2I4BCG9"/>
<evidence type="ECO:0000313" key="3">
    <source>
        <dbReference type="Proteomes" id="UP000192220"/>
    </source>
</evidence>
<dbReference type="InterPro" id="IPR050462">
    <property type="entry name" value="Retroviral_Gag-Pol_poly"/>
</dbReference>
<gene>
    <name evidence="4" type="primary">LOC106518613</name>
</gene>
<dbReference type="InParanoid" id="A0A2I4BCG9"/>
<organism evidence="3 4">
    <name type="scientific">Austrofundulus limnaeus</name>
    <name type="common">Annual killifish</name>
    <dbReference type="NCBI Taxonomy" id="52670"/>
    <lineage>
        <taxon>Eukaryota</taxon>
        <taxon>Metazoa</taxon>
        <taxon>Chordata</taxon>
        <taxon>Craniata</taxon>
        <taxon>Vertebrata</taxon>
        <taxon>Euteleostomi</taxon>
        <taxon>Actinopterygii</taxon>
        <taxon>Neopterygii</taxon>
        <taxon>Teleostei</taxon>
        <taxon>Neoteleostei</taxon>
        <taxon>Acanthomorphata</taxon>
        <taxon>Ovalentaria</taxon>
        <taxon>Atherinomorphae</taxon>
        <taxon>Cyprinodontiformes</taxon>
        <taxon>Rivulidae</taxon>
        <taxon>Austrofundulus</taxon>
    </lineage>
</organism>
<feature type="compositionally biased region" description="Basic residues" evidence="2">
    <location>
        <begin position="339"/>
        <end position="349"/>
    </location>
</feature>
<name>A0A2I4BCG9_AUSLI</name>
<feature type="compositionally biased region" description="Basic and acidic residues" evidence="2">
    <location>
        <begin position="26"/>
        <end position="36"/>
    </location>
</feature>
<feature type="coiled-coil region" evidence="1">
    <location>
        <begin position="283"/>
        <end position="317"/>
    </location>
</feature>